<dbReference type="InterPro" id="IPR049809">
    <property type="entry name" value="YehF/YfeS-like_WGR"/>
</dbReference>
<dbReference type="PROSITE" id="PS51977">
    <property type="entry name" value="WGR"/>
    <property type="match status" value="1"/>
</dbReference>
<accession>A0A8B2NBR4</accession>
<dbReference type="SUPFAM" id="SSF142921">
    <property type="entry name" value="WGR domain-like"/>
    <property type="match status" value="1"/>
</dbReference>
<dbReference type="InterPro" id="IPR008893">
    <property type="entry name" value="WGR_domain"/>
</dbReference>
<protein>
    <submittedName>
        <fullName evidence="2">Polymerase</fullName>
    </submittedName>
</protein>
<reference evidence="2 3" key="1">
    <citation type="submission" date="2018-05" db="EMBL/GenBank/DDBJ databases">
        <title>Acuticoccus sediminis sp. nov., isolated from deep-sea sediment of Indian Ocean.</title>
        <authorList>
            <person name="Liu X."/>
            <person name="Lai Q."/>
            <person name="Du Y."/>
            <person name="Sun F."/>
            <person name="Zhang X."/>
            <person name="Wang S."/>
            <person name="Shao Z."/>
        </authorList>
    </citation>
    <scope>NUCLEOTIDE SEQUENCE [LARGE SCALE GENOMIC DNA]</scope>
    <source>
        <strain evidence="2 3">PTG4-2</strain>
    </source>
</reference>
<comment type="caution">
    <text evidence="2">The sequence shown here is derived from an EMBL/GenBank/DDBJ whole genome shotgun (WGS) entry which is preliminary data.</text>
</comment>
<sequence>MQLNLFPTDVHLRCIDEANNKRRFYVLSVQPTLFGDWVLVREWGRIGRSGRRRHDHYQSAGSALDALQELARQKCRRGYKASRAV</sequence>
<organism evidence="2 3">
    <name type="scientific">Acuticoccus sediminis</name>
    <dbReference type="NCBI Taxonomy" id="2184697"/>
    <lineage>
        <taxon>Bacteria</taxon>
        <taxon>Pseudomonadati</taxon>
        <taxon>Pseudomonadota</taxon>
        <taxon>Alphaproteobacteria</taxon>
        <taxon>Hyphomicrobiales</taxon>
        <taxon>Amorphaceae</taxon>
        <taxon>Acuticoccus</taxon>
    </lineage>
</organism>
<dbReference type="CDD" id="cd07996">
    <property type="entry name" value="WGR_MMR_like"/>
    <property type="match status" value="1"/>
</dbReference>
<evidence type="ECO:0000313" key="3">
    <source>
        <dbReference type="Proteomes" id="UP000249590"/>
    </source>
</evidence>
<feature type="domain" description="WGR" evidence="1">
    <location>
        <begin position="1"/>
        <end position="85"/>
    </location>
</feature>
<dbReference type="Pfam" id="PF05406">
    <property type="entry name" value="WGR"/>
    <property type="match status" value="1"/>
</dbReference>
<name>A0A8B2NBR4_9HYPH</name>
<gene>
    <name evidence="2" type="ORF">DLJ53_34520</name>
</gene>
<proteinExistence type="predicted"/>
<keyword evidence="3" id="KW-1185">Reference proteome</keyword>
<evidence type="ECO:0000259" key="1">
    <source>
        <dbReference type="PROSITE" id="PS51977"/>
    </source>
</evidence>
<dbReference type="OrthoDB" id="5801306at2"/>
<dbReference type="Proteomes" id="UP000249590">
    <property type="component" value="Unassembled WGS sequence"/>
</dbReference>
<dbReference type="RefSeq" id="WP_111352846.1">
    <property type="nucleotide sequence ID" value="NZ_JAIWKD010000019.1"/>
</dbReference>
<dbReference type="EMBL" id="QHHQ01000042">
    <property type="protein sequence ID" value="RAH95183.1"/>
    <property type="molecule type" value="Genomic_DNA"/>
</dbReference>
<evidence type="ECO:0000313" key="2">
    <source>
        <dbReference type="EMBL" id="RAH95183.1"/>
    </source>
</evidence>
<dbReference type="Gene3D" id="2.20.140.10">
    <property type="entry name" value="WGR domain"/>
    <property type="match status" value="1"/>
</dbReference>
<dbReference type="InterPro" id="IPR036930">
    <property type="entry name" value="WGR_dom_sf"/>
</dbReference>
<dbReference type="SMART" id="SM00773">
    <property type="entry name" value="WGR"/>
    <property type="match status" value="1"/>
</dbReference>
<dbReference type="AlphaFoldDB" id="A0A8B2NBR4"/>